<evidence type="ECO:0000313" key="3">
    <source>
        <dbReference type="Proteomes" id="UP000006640"/>
    </source>
</evidence>
<dbReference type="EMBL" id="CP001874">
    <property type="protein sequence ID" value="ADG87092.1"/>
    <property type="molecule type" value="Genomic_DNA"/>
</dbReference>
<evidence type="ECO:0000313" key="2">
    <source>
        <dbReference type="EMBL" id="ADG87092.1"/>
    </source>
</evidence>
<gene>
    <name evidence="2" type="ordered locus">Tbis_0362</name>
</gene>
<dbReference type="HOGENOM" id="CLU_2921259_0_0_11"/>
<proteinExistence type="predicted"/>
<dbReference type="KEGG" id="tbi:Tbis_0362"/>
<evidence type="ECO:0000256" key="1">
    <source>
        <dbReference type="SAM" id="MobiDB-lite"/>
    </source>
</evidence>
<feature type="compositionally biased region" description="Low complexity" evidence="1">
    <location>
        <begin position="52"/>
        <end position="61"/>
    </location>
</feature>
<dbReference type="Proteomes" id="UP000006640">
    <property type="component" value="Chromosome"/>
</dbReference>
<dbReference type="AlphaFoldDB" id="D6Y438"/>
<sequence>MFPELQYQLVLMHMDELRDEALGEARARKARRSRKRNEDEEAEPVGRRRAPRIALRGRQWS</sequence>
<protein>
    <submittedName>
        <fullName evidence="2">Uncharacterized protein</fullName>
    </submittedName>
</protein>
<keyword evidence="3" id="KW-1185">Reference proteome</keyword>
<reference evidence="2 3" key="1">
    <citation type="submission" date="2010-01" db="EMBL/GenBank/DDBJ databases">
        <title>The complete genome of Thermobispora bispora DSM 43833.</title>
        <authorList>
            <consortium name="US DOE Joint Genome Institute (JGI-PGF)"/>
            <person name="Lucas S."/>
            <person name="Copeland A."/>
            <person name="Lapidus A."/>
            <person name="Glavina del Rio T."/>
            <person name="Dalin E."/>
            <person name="Tice H."/>
            <person name="Bruce D."/>
            <person name="Goodwin L."/>
            <person name="Pitluck S."/>
            <person name="Kyrpides N."/>
            <person name="Mavromatis K."/>
            <person name="Ivanova N."/>
            <person name="Mikhailova N."/>
            <person name="Chertkov O."/>
            <person name="Brettin T."/>
            <person name="Detter J.C."/>
            <person name="Han C."/>
            <person name="Larimer F."/>
            <person name="Land M."/>
            <person name="Hauser L."/>
            <person name="Markowitz V."/>
            <person name="Cheng J.-F."/>
            <person name="Hugenholtz P."/>
            <person name="Woyke T."/>
            <person name="Wu D."/>
            <person name="Jando M."/>
            <person name="Schneider S."/>
            <person name="Klenk H.-P."/>
            <person name="Eisen J.A."/>
        </authorList>
    </citation>
    <scope>NUCLEOTIDE SEQUENCE [LARGE SCALE GENOMIC DNA]</scope>
    <source>
        <strain evidence="3">ATCC 19993 / DSM 43833 / CBS 139.67 / JCM 10125 / KCTC 9307 / NBRC 14880 / R51</strain>
    </source>
</reference>
<name>D6Y438_THEBD</name>
<organism evidence="2 3">
    <name type="scientific">Thermobispora bispora (strain ATCC 19993 / DSM 43833 / CBS 139.67 / JCM 10125 / KCTC 9307 / NBRC 14880 / R51)</name>
    <dbReference type="NCBI Taxonomy" id="469371"/>
    <lineage>
        <taxon>Bacteria</taxon>
        <taxon>Bacillati</taxon>
        <taxon>Actinomycetota</taxon>
        <taxon>Actinomycetes</taxon>
        <taxon>Streptosporangiales</taxon>
        <taxon>Streptosporangiaceae</taxon>
        <taxon>Thermobispora</taxon>
    </lineage>
</organism>
<dbReference type="RefSeq" id="WP_013130625.1">
    <property type="nucleotide sequence ID" value="NC_014165.1"/>
</dbReference>
<feature type="region of interest" description="Disordered" evidence="1">
    <location>
        <begin position="24"/>
        <end position="61"/>
    </location>
</feature>
<accession>D6Y438</accession>